<dbReference type="Gene3D" id="3.40.50.300">
    <property type="entry name" value="P-loop containing nucleotide triphosphate hydrolases"/>
    <property type="match status" value="1"/>
</dbReference>
<feature type="transmembrane region" description="Helical" evidence="1">
    <location>
        <begin position="171"/>
        <end position="192"/>
    </location>
</feature>
<evidence type="ECO:0000313" key="2">
    <source>
        <dbReference type="EMBL" id="KAK6587763.1"/>
    </source>
</evidence>
<keyword evidence="3" id="KW-1185">Reference proteome</keyword>
<feature type="transmembrane region" description="Helical" evidence="1">
    <location>
        <begin position="1198"/>
        <end position="1221"/>
    </location>
</feature>
<feature type="transmembrane region" description="Helical" evidence="1">
    <location>
        <begin position="1118"/>
        <end position="1140"/>
    </location>
</feature>
<name>A0AAV9XSQ3_9CRYT</name>
<evidence type="ECO:0000313" key="3">
    <source>
        <dbReference type="Proteomes" id="UP001311799"/>
    </source>
</evidence>
<gene>
    <name evidence="2" type="ORF">RS030_81349</name>
</gene>
<keyword evidence="1" id="KW-1133">Transmembrane helix</keyword>
<proteinExistence type="predicted"/>
<sequence>MMLLIEEHTKVAFGKLKECFSFYLKRINSRIASINVEKKRFISDGSFFKVVSILINFIVTDVVLITLHITKGYFCHGLLGLIVLWTIILLLGFNLLTNFDKLNNISSEIFNRIENYFKISILRESSLQCFYDSNIMANYHFQSLGYGLEPFISIVLYPLRLFLLGSIICESYYTCILISLKFIIFSFISLAFEVMTYKLFIIPEKESISEKIEELFENIQSILILKNHEEQYLNMFNSEVLSVNFVKSCCRSLLSLLQFSCLFYFVFDIISSIKEELKSTTQDIDKDEKCFILFLSLSLYLIDSTKIIKSIASYIISYNYIRNTNGNKYEYQVLTNVVTESRMHKLDDLNLELKSLPDSIKSNECNSSIIDEDIESQSLKHDYCNSYNTTKYKHTFYSNDMKHRKNGLTTYINSSKPYEMEYSSISMTTDNNSPISTSFSSPEKTEGKKVLEISDISIFCLNTNKRKFLAHQDKFTFNFMNCPSLSIKKSNNSFKCKLQENKNAANKCNTNNILRNINISVGKNDFLVIFGPNNCGKTLLTKYLSKFPEVFSDGYLQIEESENNSKVYLLNKKMLDLVSNICEYNKSRPQIDLLEFILSGKPFEKNIFDLVFKLLSFGEYYRYEPLHTHEIEKKQGREPINVIKLHPIIGTQQSCNEAKICLQLFQFLYSILYLHKNTQNSIIIIDDIFDLLLPSTSLRIICDIISDDSLLVFKDLSFIITINESLEPFFSQFLSRENPRLKLISLNGNGTANIYEYHDYNQSIKKNMYMMNTIPRINFDVSNPHSKQEIDTSIYSFEESPFSSNEINLGQIENKKYVNKKHEIFVLVLGIFSFFIKLNIFSNFNEFGSNSGLHVFPILLFSSLVSQINFDKNSIMNELSNVIFGLFIISTTLFGRSDPIYNRQPFEGSKNNFDRIEKFERLVPSIHYNSTFFLEFNGNQILKNTSIFYKENYYNEKVSIPGINPKGFRDAILVSKLIEQKFGLLGDNTKKDVTPLKQVLLQFIPKPDFLVLVKIFTIFYIIDIILKIIIRLFVSSIKNRGYFYEIKNRLFTLISSVESTKDPISSINNIYMRKSTFSNQIFDESSRSKDTLPEYYFSTIISISSLLVFNLPDIYSGNIFLVIVNIFFISFMLSITCKLLEYFVINLQDLSNKFPIINCYSFDLLHYLRKIEITEWFGSLLTNSINLRYKLLELRNAYIIKTYVYLMLPIFFISLTTIITINKSNSYEFNSKFSLLISLLLLYSRSILSRELFSSSKKNISSLRVFQRRIKNYFDKTNYSRIKMNLSSLSPSSTRTERSHHSNSSIISYFRNIEIEFSSPFQRKLQENNYSTQREDVKNSINGINIFTVNPLTFSEKSYSYGFGCSLLFPFKHENIKIGSILDKIGIISNYNLVPLKWRIRMILDPKKIFKYESKVIHKILKSFELIPQYCQESEIEHILDLSLENYCEFIMGNFDTKQVFSEFETKFSKESTINKDILEIYNKSRTFGNFSNYNLFISSNISNIQKILLLVHFILYCRYYQTLVIHLNYNMNHESWLLFIREYIVNCKDSSIKNIILVHSVDSLSIKY</sequence>
<feature type="transmembrane region" description="Helical" evidence="1">
    <location>
        <begin position="47"/>
        <end position="70"/>
    </location>
</feature>
<dbReference type="EMBL" id="JAWDEY010000036">
    <property type="protein sequence ID" value="KAK6587763.1"/>
    <property type="molecule type" value="Genomic_DNA"/>
</dbReference>
<evidence type="ECO:0000256" key="1">
    <source>
        <dbReference type="SAM" id="Phobius"/>
    </source>
</evidence>
<organism evidence="2 3">
    <name type="scientific">Cryptosporidium xiaoi</name>
    <dbReference type="NCBI Taxonomy" id="659607"/>
    <lineage>
        <taxon>Eukaryota</taxon>
        <taxon>Sar</taxon>
        <taxon>Alveolata</taxon>
        <taxon>Apicomplexa</taxon>
        <taxon>Conoidasida</taxon>
        <taxon>Coccidia</taxon>
        <taxon>Eucoccidiorida</taxon>
        <taxon>Eimeriorina</taxon>
        <taxon>Cryptosporidiidae</taxon>
        <taxon>Cryptosporidium</taxon>
    </lineage>
</organism>
<dbReference type="InterPro" id="IPR027417">
    <property type="entry name" value="P-loop_NTPase"/>
</dbReference>
<keyword evidence="1" id="KW-0472">Membrane</keyword>
<dbReference type="SUPFAM" id="SSF52540">
    <property type="entry name" value="P-loop containing nucleoside triphosphate hydrolases"/>
    <property type="match status" value="2"/>
</dbReference>
<accession>A0AAV9XSQ3</accession>
<feature type="transmembrane region" description="Helical" evidence="1">
    <location>
        <begin position="1095"/>
        <end position="1112"/>
    </location>
</feature>
<feature type="transmembrane region" description="Helical" evidence="1">
    <location>
        <begin position="144"/>
        <end position="165"/>
    </location>
</feature>
<evidence type="ECO:0008006" key="4">
    <source>
        <dbReference type="Google" id="ProtNLM"/>
    </source>
</evidence>
<dbReference type="CDD" id="cd00267">
    <property type="entry name" value="ABC_ATPase"/>
    <property type="match status" value="1"/>
</dbReference>
<feature type="transmembrane region" description="Helical" evidence="1">
    <location>
        <begin position="76"/>
        <end position="96"/>
    </location>
</feature>
<protein>
    <recommendedName>
        <fullName evidence="4">ABC transporter domain-containing protein</fullName>
    </recommendedName>
</protein>
<reference evidence="2 3" key="1">
    <citation type="submission" date="2023-10" db="EMBL/GenBank/DDBJ databases">
        <title>Comparative genomics analysis reveals potential genetic determinants of host preference in Cryptosporidium xiaoi.</title>
        <authorList>
            <person name="Xiao L."/>
            <person name="Li J."/>
        </authorList>
    </citation>
    <scope>NUCLEOTIDE SEQUENCE [LARGE SCALE GENOMIC DNA]</scope>
    <source>
        <strain evidence="2 3">52996</strain>
    </source>
</reference>
<keyword evidence="1" id="KW-0812">Transmembrane</keyword>
<comment type="caution">
    <text evidence="2">The sequence shown here is derived from an EMBL/GenBank/DDBJ whole genome shotgun (WGS) entry which is preliminary data.</text>
</comment>
<feature type="transmembrane region" description="Helical" evidence="1">
    <location>
        <begin position="1009"/>
        <end position="1030"/>
    </location>
</feature>
<dbReference type="Proteomes" id="UP001311799">
    <property type="component" value="Unassembled WGS sequence"/>
</dbReference>